<reference evidence="3" key="1">
    <citation type="submission" date="2018-11" db="EMBL/GenBank/DDBJ databases">
        <authorList>
            <consortium name="Pathogen Informatics"/>
        </authorList>
    </citation>
    <scope>NUCLEOTIDE SEQUENCE</scope>
</reference>
<comment type="function">
    <text evidence="1">Actins are highly conserved proteins that are involved in various types of cell motility and are ubiquitously expressed in all eukaryotic cells.</text>
</comment>
<dbReference type="PRINTS" id="PR00190">
    <property type="entry name" value="ACTIN"/>
</dbReference>
<organism evidence="3 4">
    <name type="scientific">Protopolystoma xenopodis</name>
    <dbReference type="NCBI Taxonomy" id="117903"/>
    <lineage>
        <taxon>Eukaryota</taxon>
        <taxon>Metazoa</taxon>
        <taxon>Spiralia</taxon>
        <taxon>Lophotrochozoa</taxon>
        <taxon>Platyhelminthes</taxon>
        <taxon>Monogenea</taxon>
        <taxon>Polyopisthocotylea</taxon>
        <taxon>Polystomatidea</taxon>
        <taxon>Polystomatidae</taxon>
        <taxon>Protopolystoma</taxon>
    </lineage>
</organism>
<dbReference type="PANTHER" id="PTHR11937">
    <property type="entry name" value="ACTIN"/>
    <property type="match status" value="1"/>
</dbReference>
<dbReference type="InterPro" id="IPR004000">
    <property type="entry name" value="Actin"/>
</dbReference>
<feature type="region of interest" description="Disordered" evidence="2">
    <location>
        <begin position="177"/>
        <end position="196"/>
    </location>
</feature>
<dbReference type="Gene3D" id="3.30.420.40">
    <property type="match status" value="2"/>
</dbReference>
<protein>
    <submittedName>
        <fullName evidence="3">Uncharacterized protein</fullName>
    </submittedName>
</protein>
<keyword evidence="4" id="KW-1185">Reference proteome</keyword>
<dbReference type="Gene3D" id="3.90.640.10">
    <property type="entry name" value="Actin, Chain A, domain 4"/>
    <property type="match status" value="1"/>
</dbReference>
<gene>
    <name evidence="3" type="ORF">PXEA_LOCUS9067</name>
</gene>
<proteinExistence type="predicted"/>
<comment type="caution">
    <text evidence="3">The sequence shown here is derived from an EMBL/GenBank/DDBJ whole genome shotgun (WGS) entry which is preliminary data.</text>
</comment>
<evidence type="ECO:0000256" key="2">
    <source>
        <dbReference type="SAM" id="MobiDB-lite"/>
    </source>
</evidence>
<sequence>MFPLSAPQPYCLSNALSSHVGSVHSLSSEEVQSFADRVDKFISAHFSVEPANHRLLLLDHEPMPRPDETSSQLRRRARLVEAVLETVGPAGVAMLPACQMALYATGRVTGLVLDSGESRTTTMGFLDGRLVPGSYRHYDFGGRDITGYLACLLHGHGFKTGKLADPSTIRRIDNTTSLQSRHRPLSNTSWHPNQPEHTYTHTHTYRLIPPIARHLTGWPEDKKKWDRLD</sequence>
<name>A0A3S5BS07_9PLAT</name>
<accession>A0A3S5BS07</accession>
<evidence type="ECO:0000313" key="3">
    <source>
        <dbReference type="EMBL" id="VEL15627.1"/>
    </source>
</evidence>
<dbReference type="AlphaFoldDB" id="A0A3S5BS07"/>
<dbReference type="Proteomes" id="UP000784294">
    <property type="component" value="Unassembled WGS sequence"/>
</dbReference>
<dbReference type="Pfam" id="PF00022">
    <property type="entry name" value="Actin"/>
    <property type="match status" value="1"/>
</dbReference>
<dbReference type="SUPFAM" id="SSF53067">
    <property type="entry name" value="Actin-like ATPase domain"/>
    <property type="match status" value="1"/>
</dbReference>
<dbReference type="EMBL" id="CAAALY010025246">
    <property type="protein sequence ID" value="VEL15627.1"/>
    <property type="molecule type" value="Genomic_DNA"/>
</dbReference>
<evidence type="ECO:0000313" key="4">
    <source>
        <dbReference type="Proteomes" id="UP000784294"/>
    </source>
</evidence>
<evidence type="ECO:0000256" key="1">
    <source>
        <dbReference type="ARBA" id="ARBA00003520"/>
    </source>
</evidence>
<dbReference type="InterPro" id="IPR043129">
    <property type="entry name" value="ATPase_NBD"/>
</dbReference>